<dbReference type="Proteomes" id="UP000267268">
    <property type="component" value="Chromosome 1"/>
</dbReference>
<evidence type="ECO:0000313" key="13">
    <source>
        <dbReference type="EMBL" id="AZQ61456.1"/>
    </source>
</evidence>
<comment type="pathway">
    <text evidence="4">Amino-acid biosynthesis; L-leucine biosynthesis; L-leucine from 3-methyl-2-oxobutanoate: step 4/4.</text>
</comment>
<dbReference type="Pfam" id="PF01063">
    <property type="entry name" value="Aminotran_4"/>
    <property type="match status" value="1"/>
</dbReference>
<evidence type="ECO:0000256" key="5">
    <source>
        <dbReference type="ARBA" id="ARBA00009320"/>
    </source>
</evidence>
<reference evidence="13 14" key="1">
    <citation type="submission" date="2018-12" db="EMBL/GenBank/DDBJ databases">
        <title>Flammeovirga pectinis sp. nov., isolated from the gut of the Korean scallop, Patinopecten yessoensis.</title>
        <authorList>
            <person name="Bae J.-W."/>
            <person name="Jeong Y.-S."/>
            <person name="Kang W."/>
        </authorList>
    </citation>
    <scope>NUCLEOTIDE SEQUENCE [LARGE SCALE GENOMIC DNA]</scope>
    <source>
        <strain evidence="13 14">L12M1</strain>
    </source>
</reference>
<dbReference type="KEGG" id="fll:EI427_04210"/>
<keyword evidence="14" id="KW-1185">Reference proteome</keyword>
<dbReference type="PANTHER" id="PTHR42743">
    <property type="entry name" value="AMINO-ACID AMINOTRANSFERASE"/>
    <property type="match status" value="1"/>
</dbReference>
<protein>
    <recommendedName>
        <fullName evidence="6">branched-chain-amino-acid transaminase</fullName>
        <ecNumber evidence="6">2.6.1.42</ecNumber>
    </recommendedName>
</protein>
<dbReference type="InterPro" id="IPR001544">
    <property type="entry name" value="Aminotrans_IV"/>
</dbReference>
<dbReference type="GO" id="GO:0004084">
    <property type="term" value="F:branched-chain-amino-acid transaminase activity"/>
    <property type="evidence" value="ECO:0007669"/>
    <property type="project" value="UniProtKB-EC"/>
</dbReference>
<evidence type="ECO:0000256" key="4">
    <source>
        <dbReference type="ARBA" id="ARBA00005072"/>
    </source>
</evidence>
<comment type="cofactor">
    <cofactor evidence="1 12">
        <name>pyridoxal 5'-phosphate</name>
        <dbReference type="ChEBI" id="CHEBI:597326"/>
    </cofactor>
</comment>
<comment type="similarity">
    <text evidence="5 11">Belongs to the class-IV pyridoxal-phosphate-dependent aminotransferase family.</text>
</comment>
<gene>
    <name evidence="13" type="ORF">EI427_04210</name>
</gene>
<comment type="catalytic activity">
    <reaction evidence="8">
        <text>L-valine + 2-oxoglutarate = 3-methyl-2-oxobutanoate + L-glutamate</text>
        <dbReference type="Rhea" id="RHEA:24813"/>
        <dbReference type="ChEBI" id="CHEBI:11851"/>
        <dbReference type="ChEBI" id="CHEBI:16810"/>
        <dbReference type="ChEBI" id="CHEBI:29985"/>
        <dbReference type="ChEBI" id="CHEBI:57762"/>
        <dbReference type="EC" id="2.6.1.42"/>
    </reaction>
</comment>
<dbReference type="InterPro" id="IPR043131">
    <property type="entry name" value="BCAT-like_N"/>
</dbReference>
<dbReference type="PANTHER" id="PTHR42743:SF11">
    <property type="entry name" value="AMINODEOXYCHORISMATE LYASE"/>
    <property type="match status" value="1"/>
</dbReference>
<evidence type="ECO:0000256" key="1">
    <source>
        <dbReference type="ARBA" id="ARBA00001933"/>
    </source>
</evidence>
<comment type="pathway">
    <text evidence="2">Amino-acid biosynthesis; L-isoleucine biosynthesis; L-isoleucine from 2-oxobutanoate: step 4/4.</text>
</comment>
<accession>A0A3Q9FK21</accession>
<dbReference type="InterPro" id="IPR018300">
    <property type="entry name" value="Aminotrans_IV_CS"/>
</dbReference>
<name>A0A3Q9FK21_9BACT</name>
<evidence type="ECO:0000256" key="12">
    <source>
        <dbReference type="RuleBase" id="RU004516"/>
    </source>
</evidence>
<dbReference type="EC" id="2.6.1.42" evidence="6"/>
<keyword evidence="7 12" id="KW-0663">Pyridoxal phosphate</keyword>
<comment type="catalytic activity">
    <reaction evidence="10">
        <text>L-leucine + 2-oxoglutarate = 4-methyl-2-oxopentanoate + L-glutamate</text>
        <dbReference type="Rhea" id="RHEA:18321"/>
        <dbReference type="ChEBI" id="CHEBI:16810"/>
        <dbReference type="ChEBI" id="CHEBI:17865"/>
        <dbReference type="ChEBI" id="CHEBI:29985"/>
        <dbReference type="ChEBI" id="CHEBI:57427"/>
        <dbReference type="EC" id="2.6.1.42"/>
    </reaction>
</comment>
<dbReference type="OrthoDB" id="9805628at2"/>
<organism evidence="13 14">
    <name type="scientific">Flammeovirga pectinis</name>
    <dbReference type="NCBI Taxonomy" id="2494373"/>
    <lineage>
        <taxon>Bacteria</taxon>
        <taxon>Pseudomonadati</taxon>
        <taxon>Bacteroidota</taxon>
        <taxon>Cytophagia</taxon>
        <taxon>Cytophagales</taxon>
        <taxon>Flammeovirgaceae</taxon>
        <taxon>Flammeovirga</taxon>
    </lineage>
</organism>
<dbReference type="RefSeq" id="WP_126611956.1">
    <property type="nucleotide sequence ID" value="NZ_CP034562.1"/>
</dbReference>
<dbReference type="PROSITE" id="PS00770">
    <property type="entry name" value="AA_TRANSFER_CLASS_4"/>
    <property type="match status" value="1"/>
</dbReference>
<dbReference type="InterPro" id="IPR043132">
    <property type="entry name" value="BCAT-like_C"/>
</dbReference>
<evidence type="ECO:0000256" key="2">
    <source>
        <dbReference type="ARBA" id="ARBA00004824"/>
    </source>
</evidence>
<evidence type="ECO:0000256" key="11">
    <source>
        <dbReference type="RuleBase" id="RU004106"/>
    </source>
</evidence>
<evidence type="ECO:0000313" key="14">
    <source>
        <dbReference type="Proteomes" id="UP000267268"/>
    </source>
</evidence>
<evidence type="ECO:0000256" key="9">
    <source>
        <dbReference type="ARBA" id="ARBA00048798"/>
    </source>
</evidence>
<dbReference type="InterPro" id="IPR036038">
    <property type="entry name" value="Aminotransferase-like"/>
</dbReference>
<dbReference type="CDD" id="cd00449">
    <property type="entry name" value="PLPDE_IV"/>
    <property type="match status" value="1"/>
</dbReference>
<dbReference type="SUPFAM" id="SSF56752">
    <property type="entry name" value="D-aminoacid aminotransferase-like PLP-dependent enzymes"/>
    <property type="match status" value="1"/>
</dbReference>
<evidence type="ECO:0000256" key="3">
    <source>
        <dbReference type="ARBA" id="ARBA00004931"/>
    </source>
</evidence>
<evidence type="ECO:0000256" key="7">
    <source>
        <dbReference type="ARBA" id="ARBA00022898"/>
    </source>
</evidence>
<dbReference type="InterPro" id="IPR050571">
    <property type="entry name" value="Class-IV_PLP-Dep_Aminotrnsfr"/>
</dbReference>
<comment type="pathway">
    <text evidence="3">Amino-acid biosynthesis; L-valine biosynthesis; L-valine from pyruvate: step 4/4.</text>
</comment>
<dbReference type="GO" id="GO:0046394">
    <property type="term" value="P:carboxylic acid biosynthetic process"/>
    <property type="evidence" value="ECO:0007669"/>
    <property type="project" value="UniProtKB-ARBA"/>
</dbReference>
<evidence type="ECO:0000256" key="10">
    <source>
        <dbReference type="ARBA" id="ARBA00049229"/>
    </source>
</evidence>
<comment type="catalytic activity">
    <reaction evidence="9">
        <text>L-isoleucine + 2-oxoglutarate = (S)-3-methyl-2-oxopentanoate + L-glutamate</text>
        <dbReference type="Rhea" id="RHEA:24801"/>
        <dbReference type="ChEBI" id="CHEBI:16810"/>
        <dbReference type="ChEBI" id="CHEBI:29985"/>
        <dbReference type="ChEBI" id="CHEBI:35146"/>
        <dbReference type="ChEBI" id="CHEBI:58045"/>
        <dbReference type="EC" id="2.6.1.42"/>
    </reaction>
</comment>
<dbReference type="Gene3D" id="3.30.470.10">
    <property type="match status" value="1"/>
</dbReference>
<sequence>MSYILYNNEVTKSTKTPLSINDRGLQYGDGIFETMITYSGHIRFIKDHIDRLKRGAKELQLDLTDELLDPEYYFQVVKSLKKKNNIEGECRIKLMLWRKEGGLYTPSGTESNFMISIIPFEPKLETNALNVDFAESIKVPITPVSFCKTLSSLTYTFAGLEKKKRELDDLILFNYEGYVAETISGNVFWVKDKVIYTPKVCVGCVSGIGRKNIIVYLESKGYKVRKVTARKVDLLDADALLTANVTGVTMIKKVGEKHYKIIDAWRKLFEQAYQY</sequence>
<evidence type="ECO:0000256" key="6">
    <source>
        <dbReference type="ARBA" id="ARBA00013053"/>
    </source>
</evidence>
<evidence type="ECO:0000256" key="8">
    <source>
        <dbReference type="ARBA" id="ARBA00048212"/>
    </source>
</evidence>
<proteinExistence type="inferred from homology"/>
<dbReference type="Gene3D" id="3.20.10.10">
    <property type="entry name" value="D-amino Acid Aminotransferase, subunit A, domain 2"/>
    <property type="match status" value="1"/>
</dbReference>
<dbReference type="AlphaFoldDB" id="A0A3Q9FK21"/>
<dbReference type="EMBL" id="CP034562">
    <property type="protein sequence ID" value="AZQ61456.1"/>
    <property type="molecule type" value="Genomic_DNA"/>
</dbReference>